<proteinExistence type="predicted"/>
<dbReference type="PIRSF" id="PIRSF001439">
    <property type="entry name" value="CryM"/>
    <property type="match status" value="1"/>
</dbReference>
<dbReference type="Pfam" id="PF02423">
    <property type="entry name" value="OCD_Mu_crystall"/>
    <property type="match status" value="1"/>
</dbReference>
<dbReference type="InterPro" id="IPR023401">
    <property type="entry name" value="ODC_N"/>
</dbReference>
<dbReference type="GeneID" id="301305189"/>
<comment type="caution">
    <text evidence="1">The sequence shown here is derived from an EMBL/GenBank/DDBJ whole genome shotgun (WGS) entry which is preliminary data.</text>
</comment>
<gene>
    <name evidence="1" type="ORF">TK50_13810</name>
</gene>
<dbReference type="EMBL" id="JXSX01000001">
    <property type="protein sequence ID" value="KIR66240.1"/>
    <property type="molecule type" value="Genomic_DNA"/>
</dbReference>
<dbReference type="Gene3D" id="3.30.1780.10">
    <property type="entry name" value="ornithine cyclodeaminase, domain 1"/>
    <property type="match status" value="1"/>
</dbReference>
<dbReference type="Gene3D" id="3.40.50.720">
    <property type="entry name" value="NAD(P)-binding Rossmann-like Domain"/>
    <property type="match status" value="1"/>
</dbReference>
<dbReference type="InterPro" id="IPR036291">
    <property type="entry name" value="NAD(P)-bd_dom_sf"/>
</dbReference>
<dbReference type="AlphaFoldDB" id="A0A0D0X9Z8"/>
<evidence type="ECO:0000313" key="1">
    <source>
        <dbReference type="EMBL" id="KIR66240.1"/>
    </source>
</evidence>
<dbReference type="RefSeq" id="WP_043963109.1">
    <property type="nucleotide sequence ID" value="NZ_JBEZEP010000046.1"/>
</dbReference>
<dbReference type="SUPFAM" id="SSF51735">
    <property type="entry name" value="NAD(P)-binding Rossmann-fold domains"/>
    <property type="match status" value="1"/>
</dbReference>
<accession>A0A0D0X9Z8</accession>
<keyword evidence="2" id="KW-1185">Reference proteome</keyword>
<protein>
    <submittedName>
        <fullName evidence="1">Lysine decarboxylase</fullName>
    </submittedName>
</protein>
<dbReference type="PATRIC" id="fig|47853.6.peg.2918"/>
<name>A0A0D0X9Z8_9ACTN</name>
<dbReference type="PANTHER" id="PTHR13812:SF19">
    <property type="entry name" value="KETIMINE REDUCTASE MU-CRYSTALLIN"/>
    <property type="match status" value="1"/>
</dbReference>
<dbReference type="Proteomes" id="UP000032254">
    <property type="component" value="Unassembled WGS sequence"/>
</dbReference>
<sequence>MLILTQRHIGRIMDEVGVDALLTELISRLGDKFVEVHKGVAELSPARGAFEREGPAPGVIEWMPHRERNDSTTIKVVSYTPSNVDDHGLPTITACVARFDDRTGRTTVVADGAALTALRTGAASALASRALAHPDSRTVGLIGCGAQAVTQLHALSLVFPIDTVLAWDVDPAHLASFGRRAGFTGLAVTAASPDEVARSADILVTATSVGIGAGPVFPDAALREHLHVNAVGSDIVGKVELPRTLVDRALVCPDHPEQAAREGESQVLDPRRLGPSLSEICADAGIVADARYGQTIFDSTGIALEDHVALDLFVEWAAHLGVGTEVDFSDEPTDVLNPYAVGAAAVPVARSVR</sequence>
<reference evidence="1 2" key="1">
    <citation type="submission" date="2015-01" db="EMBL/GenBank/DDBJ databases">
        <title>Sequencing and annotation of Micromonospora carbonacea strain JXNU-1 genome.</title>
        <authorList>
            <person name="Long Z."/>
            <person name="Huang Y."/>
            <person name="Jiang Y."/>
        </authorList>
    </citation>
    <scope>NUCLEOTIDE SEQUENCE [LARGE SCALE GENOMIC DNA]</scope>
    <source>
        <strain evidence="1 2">JXNU-1</strain>
    </source>
</reference>
<dbReference type="InterPro" id="IPR003462">
    <property type="entry name" value="ODC_Mu_crystall"/>
</dbReference>
<evidence type="ECO:0000313" key="2">
    <source>
        <dbReference type="Proteomes" id="UP000032254"/>
    </source>
</evidence>
<organism evidence="1 2">
    <name type="scientific">Micromonospora haikouensis</name>
    <dbReference type="NCBI Taxonomy" id="686309"/>
    <lineage>
        <taxon>Bacteria</taxon>
        <taxon>Bacillati</taxon>
        <taxon>Actinomycetota</taxon>
        <taxon>Actinomycetes</taxon>
        <taxon>Micromonosporales</taxon>
        <taxon>Micromonosporaceae</taxon>
        <taxon>Micromonospora</taxon>
    </lineage>
</organism>
<dbReference type="PANTHER" id="PTHR13812">
    <property type="entry name" value="KETIMINE REDUCTASE MU-CRYSTALLIN"/>
    <property type="match status" value="1"/>
</dbReference>
<dbReference type="GO" id="GO:0005737">
    <property type="term" value="C:cytoplasm"/>
    <property type="evidence" value="ECO:0007669"/>
    <property type="project" value="TreeGrafter"/>
</dbReference>